<dbReference type="PANTHER" id="PTHR11834">
    <property type="entry name" value="TRANSCRIPTIONAL ENHANCER FACTOR TEF RELATED"/>
    <property type="match status" value="1"/>
</dbReference>
<dbReference type="GeneID" id="105843218"/>
<dbReference type="InterPro" id="IPR050937">
    <property type="entry name" value="TEC1_TEAD_TF"/>
</dbReference>
<evidence type="ECO:0000256" key="3">
    <source>
        <dbReference type="ARBA" id="ARBA00023163"/>
    </source>
</evidence>
<feature type="domain" description="TEA" evidence="6">
    <location>
        <begin position="1"/>
        <end position="77"/>
    </location>
</feature>
<evidence type="ECO:0000313" key="7">
    <source>
        <dbReference type="Proteomes" id="UP001652625"/>
    </source>
</evidence>
<dbReference type="PROSITE" id="PS51088">
    <property type="entry name" value="TEA_2"/>
    <property type="match status" value="1"/>
</dbReference>
<evidence type="ECO:0000259" key="6">
    <source>
        <dbReference type="PROSITE" id="PS51088"/>
    </source>
</evidence>
<keyword evidence="7" id="KW-1185">Reference proteome</keyword>
<evidence type="ECO:0000256" key="5">
    <source>
        <dbReference type="PROSITE-ProRule" id="PRU00505"/>
    </source>
</evidence>
<sequence>MSCNEGLWSGDVQRCFEEAVKLYPPCGRQKIMVTSRDKMYGRNELIARYIFAKTNKIRTRKQVASHIQVLSRKESRCNSTSGEFAKLSLEERLQFSQSPTLDRGIFFNTNASEDLHKNNFFNEYDNRVNRNMTKTTQFWNSYPRICPTDTSFDNIYTKEYAYNDYSLYGVMNEENPNNQANKICIENKPFGEDIFLQEQAKLKQKMSYIAKSKNVNPQRYSYHHPATPVSHHPTSNVNYPEKYRDDKFQVSVDGLETFFDLSPFHSSNIYQQF</sequence>
<evidence type="ECO:0000256" key="2">
    <source>
        <dbReference type="ARBA" id="ARBA00023015"/>
    </source>
</evidence>
<protein>
    <submittedName>
        <fullName evidence="8">Uncharacterized protein LOC105843218</fullName>
    </submittedName>
</protein>
<dbReference type="PANTHER" id="PTHR11834:SF0">
    <property type="entry name" value="PROTEIN SCALLOPED"/>
    <property type="match status" value="1"/>
</dbReference>
<gene>
    <name evidence="8" type="primary">LOC105843218</name>
</gene>
<dbReference type="Gene3D" id="6.10.20.40">
    <property type="entry name" value="TEA/ATTS domain"/>
    <property type="match status" value="1"/>
</dbReference>
<feature type="DNA-binding region" description="TEA" evidence="5">
    <location>
        <begin position="1"/>
        <end position="77"/>
    </location>
</feature>
<accession>A0ABM4CFR7</accession>
<keyword evidence="3" id="KW-0804">Transcription</keyword>
<name>A0ABM4CFR7_HYDVU</name>
<dbReference type="Proteomes" id="UP001652625">
    <property type="component" value="Chromosome 09"/>
</dbReference>
<dbReference type="PRINTS" id="PR00065">
    <property type="entry name" value="TEADOMAIN"/>
</dbReference>
<dbReference type="InterPro" id="IPR000818">
    <property type="entry name" value="TEA/ATTS_dom"/>
</dbReference>
<reference evidence="8" key="1">
    <citation type="submission" date="2025-08" db="UniProtKB">
        <authorList>
            <consortium name="RefSeq"/>
        </authorList>
    </citation>
    <scope>IDENTIFICATION</scope>
</reference>
<evidence type="ECO:0000256" key="1">
    <source>
        <dbReference type="ARBA" id="ARBA00004123"/>
    </source>
</evidence>
<dbReference type="SMART" id="SM00426">
    <property type="entry name" value="TEA"/>
    <property type="match status" value="1"/>
</dbReference>
<evidence type="ECO:0000256" key="4">
    <source>
        <dbReference type="ARBA" id="ARBA00023242"/>
    </source>
</evidence>
<dbReference type="Pfam" id="PF01285">
    <property type="entry name" value="TEA"/>
    <property type="match status" value="1"/>
</dbReference>
<dbReference type="InterPro" id="IPR038096">
    <property type="entry name" value="TEA/ATTS_sf"/>
</dbReference>
<comment type="subcellular location">
    <subcellularLocation>
        <location evidence="1">Nucleus</location>
    </subcellularLocation>
</comment>
<proteinExistence type="predicted"/>
<keyword evidence="2" id="KW-0805">Transcription regulation</keyword>
<organism evidence="7 8">
    <name type="scientific">Hydra vulgaris</name>
    <name type="common">Hydra</name>
    <name type="synonym">Hydra attenuata</name>
    <dbReference type="NCBI Taxonomy" id="6087"/>
    <lineage>
        <taxon>Eukaryota</taxon>
        <taxon>Metazoa</taxon>
        <taxon>Cnidaria</taxon>
        <taxon>Hydrozoa</taxon>
        <taxon>Hydroidolina</taxon>
        <taxon>Anthoathecata</taxon>
        <taxon>Aplanulata</taxon>
        <taxon>Hydridae</taxon>
        <taxon>Hydra</taxon>
    </lineage>
</organism>
<keyword evidence="4" id="KW-0539">Nucleus</keyword>
<evidence type="ECO:0000313" key="8">
    <source>
        <dbReference type="RefSeq" id="XP_065660562.1"/>
    </source>
</evidence>
<dbReference type="RefSeq" id="XP_065660562.1">
    <property type="nucleotide sequence ID" value="XM_065804490.1"/>
</dbReference>